<dbReference type="Proteomes" id="UP000499080">
    <property type="component" value="Unassembled WGS sequence"/>
</dbReference>
<keyword evidence="2" id="KW-1185">Reference proteome</keyword>
<name>A0A4Y2DGV2_ARAVE</name>
<dbReference type="Gene3D" id="1.10.10.60">
    <property type="entry name" value="Homeodomain-like"/>
    <property type="match status" value="1"/>
</dbReference>
<evidence type="ECO:0000313" key="1">
    <source>
        <dbReference type="EMBL" id="GBM15357.1"/>
    </source>
</evidence>
<dbReference type="OrthoDB" id="6422574at2759"/>
<accession>A0A4Y2DGV2</accession>
<comment type="caution">
    <text evidence="1">The sequence shown here is derived from an EMBL/GenBank/DDBJ whole genome shotgun (WGS) entry which is preliminary data.</text>
</comment>
<protein>
    <submittedName>
        <fullName evidence="1">Uncharacterized protein</fullName>
    </submittedName>
</protein>
<dbReference type="AlphaFoldDB" id="A0A4Y2DGV2"/>
<gene>
    <name evidence="1" type="ORF">AVEN_199621_1</name>
</gene>
<sequence length="147" mass="16683">MKKIRIAGYPDLEECLIKCVKQCRDCNLPIGGNELNEKAEQVAQKPGYKAAMDGWKTLKTVITLFFENCVAKVNHGVMCVNKTHKRQTGSILNLDIKPHMINHYRRGGYSNRTQHYCGSGKDAVHTPSLHGMFRNRGKRGLRSYFSD</sequence>
<reference evidence="1 2" key="1">
    <citation type="journal article" date="2019" name="Sci. Rep.">
        <title>Orb-weaving spider Araneus ventricosus genome elucidates the spidroin gene catalogue.</title>
        <authorList>
            <person name="Kono N."/>
            <person name="Nakamura H."/>
            <person name="Ohtoshi R."/>
            <person name="Moran D.A.P."/>
            <person name="Shinohara A."/>
            <person name="Yoshida Y."/>
            <person name="Fujiwara M."/>
            <person name="Mori M."/>
            <person name="Tomita M."/>
            <person name="Arakawa K."/>
        </authorList>
    </citation>
    <scope>NUCLEOTIDE SEQUENCE [LARGE SCALE GENOMIC DNA]</scope>
</reference>
<dbReference type="EMBL" id="BGPR01000359">
    <property type="protein sequence ID" value="GBM15357.1"/>
    <property type="molecule type" value="Genomic_DNA"/>
</dbReference>
<evidence type="ECO:0000313" key="2">
    <source>
        <dbReference type="Proteomes" id="UP000499080"/>
    </source>
</evidence>
<organism evidence="1 2">
    <name type="scientific">Araneus ventricosus</name>
    <name type="common">Orbweaver spider</name>
    <name type="synonym">Epeira ventricosa</name>
    <dbReference type="NCBI Taxonomy" id="182803"/>
    <lineage>
        <taxon>Eukaryota</taxon>
        <taxon>Metazoa</taxon>
        <taxon>Ecdysozoa</taxon>
        <taxon>Arthropoda</taxon>
        <taxon>Chelicerata</taxon>
        <taxon>Arachnida</taxon>
        <taxon>Araneae</taxon>
        <taxon>Araneomorphae</taxon>
        <taxon>Entelegynae</taxon>
        <taxon>Araneoidea</taxon>
        <taxon>Araneidae</taxon>
        <taxon>Araneus</taxon>
    </lineage>
</organism>
<proteinExistence type="predicted"/>